<evidence type="ECO:0000256" key="1">
    <source>
        <dbReference type="ARBA" id="ARBA00004429"/>
    </source>
</evidence>
<comment type="similarity">
    <text evidence="2">Belongs to the etk/wzc family.</text>
</comment>
<evidence type="ECO:0000259" key="20">
    <source>
        <dbReference type="Pfam" id="PF13614"/>
    </source>
</evidence>
<comment type="caution">
    <text evidence="22">The sequence shown here is derived from an EMBL/GenBank/DDBJ whole genome shotgun (WGS) entry which is preliminary data.</text>
</comment>
<evidence type="ECO:0000256" key="11">
    <source>
        <dbReference type="ARBA" id="ARBA00023136"/>
    </source>
</evidence>
<keyword evidence="10 18" id="KW-1133">Transmembrane helix</keyword>
<evidence type="ECO:0000256" key="17">
    <source>
        <dbReference type="ARBA" id="ARBA00081049"/>
    </source>
</evidence>
<dbReference type="PANTHER" id="PTHR32309:SF32">
    <property type="entry name" value="TYROSINE-PROTEIN KINASE ETK-RELATED"/>
    <property type="match status" value="1"/>
</dbReference>
<accession>A0A918JQ02</accession>
<dbReference type="GO" id="GO:0004713">
    <property type="term" value="F:protein tyrosine kinase activity"/>
    <property type="evidence" value="ECO:0007669"/>
    <property type="project" value="UniProtKB-KW"/>
</dbReference>
<dbReference type="EMBL" id="BMYS01000020">
    <property type="protein sequence ID" value="GGW93416.1"/>
    <property type="molecule type" value="Genomic_DNA"/>
</dbReference>
<dbReference type="Pfam" id="PF02706">
    <property type="entry name" value="Wzz"/>
    <property type="match status" value="1"/>
</dbReference>
<dbReference type="CDD" id="cd05387">
    <property type="entry name" value="BY-kinase"/>
    <property type="match status" value="1"/>
</dbReference>
<evidence type="ECO:0000256" key="9">
    <source>
        <dbReference type="ARBA" id="ARBA00022840"/>
    </source>
</evidence>
<gene>
    <name evidence="22" type="ORF">GCM10011450_24310</name>
</gene>
<dbReference type="GO" id="GO:0005524">
    <property type="term" value="F:ATP binding"/>
    <property type="evidence" value="ECO:0007669"/>
    <property type="project" value="UniProtKB-KW"/>
</dbReference>
<evidence type="ECO:0000256" key="2">
    <source>
        <dbReference type="ARBA" id="ARBA00008883"/>
    </source>
</evidence>
<feature type="transmembrane region" description="Helical" evidence="18">
    <location>
        <begin position="35"/>
        <end position="54"/>
    </location>
</feature>
<keyword evidence="13" id="KW-0270">Exopolysaccharide synthesis</keyword>
<evidence type="ECO:0000256" key="12">
    <source>
        <dbReference type="ARBA" id="ARBA00023137"/>
    </source>
</evidence>
<sequence>MNASQQNPSSSLNQQKDNDEIDLLAILDTILDAKWLIVAITCVCTLLAIAYAMFSTPIYQSNTLIQVEQNQGNTNPAMGELALLFDAGSPVAAEIEILRSRLVVGETVDRLQLNNSATPDYIPIVGQWLAKRATELSEPGIFGFGGYVSGTESIRLSQLDVPAELLGTELKLVATETGYDLYTENNDLLVSGPTDQTHTFLYNGEPGRVNIASLQAKPGARFTVVSTSRQAKIAELQRELQVSEKGKQSGMLAVTLEGPDRRLITEILNTLGNVYVKQNIDRKAAEADKSLSFLDAFLPELRQQMQESESQYTEFRDKKGTFDLGAEGKASLDTSVNLQLKLLELQQKRRELTPQFTPAHPSIKAIDQQIAALNKEIANVTSNVKKMPELEQQLLTLTRNVKVNSEMYVNLLNSAQQLRLVKEGKVGNVRVIDDAVTPNNPIKPKKALVLALGVLLGLMLGTGVAIARSMLHPGIKEANEIESNLGMHVFATVPRSIQQNTQFQQASSKTPGNHVLAYVAPQDPAIESLRSLRTALQFAMLEATNNIVLITGPTPTIGKSFISVNFAAVLGSANKKVLLIDADLRKGYINQYFGKHRNNGTSEFISGSISAEQAIHKNVLPNVDFMSTGVLPPNPSELLLSAHAIEKLQQLAKHYDLVLVDSPPVLAVSDAMTLAPHAGATFLLARANQTTLGELDESAKRIRQAGGQVKGVIFNDMVAKNRRYGSKYGSYKYSSYEYTPYSSATK</sequence>
<keyword evidence="4" id="KW-0997">Cell inner membrane</keyword>
<reference evidence="22" key="2">
    <citation type="submission" date="2020-09" db="EMBL/GenBank/DDBJ databases">
        <authorList>
            <person name="Sun Q."/>
            <person name="Kim S."/>
        </authorList>
    </citation>
    <scope>NUCLEOTIDE SEQUENCE</scope>
    <source>
        <strain evidence="22">KCTC 23732</strain>
    </source>
</reference>
<dbReference type="SUPFAM" id="SSF52540">
    <property type="entry name" value="P-loop containing nucleoside triphosphate hydrolases"/>
    <property type="match status" value="1"/>
</dbReference>
<organism evidence="22 23">
    <name type="scientific">Advenella faeciporci</name>
    <dbReference type="NCBI Taxonomy" id="797535"/>
    <lineage>
        <taxon>Bacteria</taxon>
        <taxon>Pseudomonadati</taxon>
        <taxon>Pseudomonadota</taxon>
        <taxon>Betaproteobacteria</taxon>
        <taxon>Burkholderiales</taxon>
        <taxon>Alcaligenaceae</taxon>
    </lineage>
</organism>
<keyword evidence="12" id="KW-0829">Tyrosine-protein kinase</keyword>
<evidence type="ECO:0000256" key="5">
    <source>
        <dbReference type="ARBA" id="ARBA00022679"/>
    </source>
</evidence>
<keyword evidence="23" id="KW-1185">Reference proteome</keyword>
<keyword evidence="8 22" id="KW-0418">Kinase</keyword>
<proteinExistence type="inferred from homology"/>
<evidence type="ECO:0000256" key="15">
    <source>
        <dbReference type="ARBA" id="ARBA00054296"/>
    </source>
</evidence>
<dbReference type="RefSeq" id="WP_189385776.1">
    <property type="nucleotide sequence ID" value="NZ_BAABFY010000046.1"/>
</dbReference>
<feature type="domain" description="Polysaccharide chain length determinant N-terminal" evidence="19">
    <location>
        <begin position="19"/>
        <end position="110"/>
    </location>
</feature>
<evidence type="ECO:0000256" key="16">
    <source>
        <dbReference type="ARBA" id="ARBA00067833"/>
    </source>
</evidence>
<dbReference type="NCBIfam" id="TIGR01007">
    <property type="entry name" value="eps_fam"/>
    <property type="match status" value="1"/>
</dbReference>
<dbReference type="GO" id="GO:0042802">
    <property type="term" value="F:identical protein binding"/>
    <property type="evidence" value="ECO:0007669"/>
    <property type="project" value="UniProtKB-ARBA"/>
</dbReference>
<keyword evidence="7" id="KW-0547">Nucleotide-binding</keyword>
<dbReference type="InterPro" id="IPR005700">
    <property type="entry name" value="EPS_ExoP-like"/>
</dbReference>
<evidence type="ECO:0000256" key="18">
    <source>
        <dbReference type="SAM" id="Phobius"/>
    </source>
</evidence>
<evidence type="ECO:0000256" key="7">
    <source>
        <dbReference type="ARBA" id="ARBA00022741"/>
    </source>
</evidence>
<evidence type="ECO:0000256" key="4">
    <source>
        <dbReference type="ARBA" id="ARBA00022519"/>
    </source>
</evidence>
<evidence type="ECO:0000256" key="8">
    <source>
        <dbReference type="ARBA" id="ARBA00022777"/>
    </source>
</evidence>
<protein>
    <recommendedName>
        <fullName evidence="16">Putative tyrosine-protein kinase EpsB</fullName>
    </recommendedName>
    <alternativeName>
        <fullName evidence="17">EPS I polysaccharide export protein EpsB</fullName>
    </alternativeName>
</protein>
<dbReference type="AlphaFoldDB" id="A0A918JQ02"/>
<keyword evidence="11 18" id="KW-0472">Membrane</keyword>
<evidence type="ECO:0000256" key="14">
    <source>
        <dbReference type="ARBA" id="ARBA00053015"/>
    </source>
</evidence>
<keyword evidence="9" id="KW-0067">ATP-binding</keyword>
<keyword evidence="6 18" id="KW-0812">Transmembrane</keyword>
<dbReference type="GO" id="GO:0005886">
    <property type="term" value="C:plasma membrane"/>
    <property type="evidence" value="ECO:0007669"/>
    <property type="project" value="UniProtKB-SubCell"/>
</dbReference>
<dbReference type="InterPro" id="IPR003856">
    <property type="entry name" value="LPS_length_determ_N"/>
</dbReference>
<dbReference type="Proteomes" id="UP000608345">
    <property type="component" value="Unassembled WGS sequence"/>
</dbReference>
<evidence type="ECO:0000259" key="19">
    <source>
        <dbReference type="Pfam" id="PF02706"/>
    </source>
</evidence>
<evidence type="ECO:0000256" key="6">
    <source>
        <dbReference type="ARBA" id="ARBA00022692"/>
    </source>
</evidence>
<evidence type="ECO:0000256" key="13">
    <source>
        <dbReference type="ARBA" id="ARBA00023169"/>
    </source>
</evidence>
<dbReference type="Gene3D" id="3.40.50.300">
    <property type="entry name" value="P-loop containing nucleotide triphosphate hydrolases"/>
    <property type="match status" value="1"/>
</dbReference>
<evidence type="ECO:0000313" key="23">
    <source>
        <dbReference type="Proteomes" id="UP000608345"/>
    </source>
</evidence>
<evidence type="ECO:0000259" key="21">
    <source>
        <dbReference type="Pfam" id="PF13807"/>
    </source>
</evidence>
<evidence type="ECO:0000313" key="22">
    <source>
        <dbReference type="EMBL" id="GGW93416.1"/>
    </source>
</evidence>
<dbReference type="NCBIfam" id="TIGR01005">
    <property type="entry name" value="eps_transp_fam"/>
    <property type="match status" value="1"/>
</dbReference>
<name>A0A918JQ02_9BURK</name>
<dbReference type="PANTHER" id="PTHR32309">
    <property type="entry name" value="TYROSINE-PROTEIN KINASE"/>
    <property type="match status" value="1"/>
</dbReference>
<comment type="subcellular location">
    <subcellularLocation>
        <location evidence="1">Cell inner membrane</location>
        <topology evidence="1">Multi-pass membrane protein</topology>
    </subcellularLocation>
</comment>
<dbReference type="InterPro" id="IPR032807">
    <property type="entry name" value="GNVR"/>
</dbReference>
<dbReference type="InterPro" id="IPR050445">
    <property type="entry name" value="Bact_polysacc_biosynth/exp"/>
</dbReference>
<dbReference type="InterPro" id="IPR025669">
    <property type="entry name" value="AAA_dom"/>
</dbReference>
<evidence type="ECO:0000256" key="3">
    <source>
        <dbReference type="ARBA" id="ARBA00022475"/>
    </source>
</evidence>
<dbReference type="InterPro" id="IPR005702">
    <property type="entry name" value="Wzc-like_C"/>
</dbReference>
<evidence type="ECO:0000256" key="10">
    <source>
        <dbReference type="ARBA" id="ARBA00022989"/>
    </source>
</evidence>
<reference evidence="22" key="1">
    <citation type="journal article" date="2014" name="Int. J. Syst. Evol. Microbiol.">
        <title>Complete genome sequence of Corynebacterium casei LMG S-19264T (=DSM 44701T), isolated from a smear-ripened cheese.</title>
        <authorList>
            <consortium name="US DOE Joint Genome Institute (JGI-PGF)"/>
            <person name="Walter F."/>
            <person name="Albersmeier A."/>
            <person name="Kalinowski J."/>
            <person name="Ruckert C."/>
        </authorList>
    </citation>
    <scope>NUCLEOTIDE SEQUENCE</scope>
    <source>
        <strain evidence="22">KCTC 23732</strain>
    </source>
</reference>
<feature type="domain" description="Tyrosine-protein kinase G-rich" evidence="21">
    <location>
        <begin position="390"/>
        <end position="470"/>
    </location>
</feature>
<dbReference type="GO" id="GO:0000271">
    <property type="term" value="P:polysaccharide biosynthetic process"/>
    <property type="evidence" value="ECO:0007669"/>
    <property type="project" value="UniProtKB-KW"/>
</dbReference>
<dbReference type="FunFam" id="3.40.50.300:FF:000527">
    <property type="entry name" value="Tyrosine-protein kinase etk"/>
    <property type="match status" value="1"/>
</dbReference>
<feature type="transmembrane region" description="Helical" evidence="18">
    <location>
        <begin position="447"/>
        <end position="467"/>
    </location>
</feature>
<keyword evidence="3" id="KW-1003">Cell membrane</keyword>
<feature type="domain" description="AAA" evidence="20">
    <location>
        <begin position="557"/>
        <end position="672"/>
    </location>
</feature>
<comment type="catalytic activity">
    <reaction evidence="14">
        <text>L-tyrosyl-[protein] + ATP = O-phospho-L-tyrosyl-[protein] + ADP + H(+)</text>
        <dbReference type="Rhea" id="RHEA:10596"/>
        <dbReference type="Rhea" id="RHEA-COMP:10136"/>
        <dbReference type="Rhea" id="RHEA-COMP:20101"/>
        <dbReference type="ChEBI" id="CHEBI:15378"/>
        <dbReference type="ChEBI" id="CHEBI:30616"/>
        <dbReference type="ChEBI" id="CHEBI:46858"/>
        <dbReference type="ChEBI" id="CHEBI:61978"/>
        <dbReference type="ChEBI" id="CHEBI:456216"/>
    </reaction>
</comment>
<dbReference type="Pfam" id="PF23607">
    <property type="entry name" value="WZC_N"/>
    <property type="match status" value="1"/>
</dbReference>
<dbReference type="Pfam" id="PF13614">
    <property type="entry name" value="AAA_31"/>
    <property type="match status" value="1"/>
</dbReference>
<dbReference type="Pfam" id="PF13807">
    <property type="entry name" value="GNVR"/>
    <property type="match status" value="1"/>
</dbReference>
<comment type="function">
    <text evidence="15">Probably involved in polymerization and/or export of exopolysaccharide EPS I which functions as a virulence factor. May be involved in an ATP-dependent process in the pathway for EPS I production, possibly export of the trimeric repeat units across the inner membrane or their polymerization.</text>
</comment>
<keyword evidence="5" id="KW-0808">Transferase</keyword>
<dbReference type="InterPro" id="IPR027417">
    <property type="entry name" value="P-loop_NTPase"/>
</dbReference>